<reference evidence="2" key="1">
    <citation type="submission" date="2020-05" db="EMBL/GenBank/DDBJ databases">
        <authorList>
            <person name="Chiriac C."/>
            <person name="Salcher M."/>
            <person name="Ghai R."/>
            <person name="Kavagutti S V."/>
        </authorList>
    </citation>
    <scope>NUCLEOTIDE SEQUENCE</scope>
</reference>
<gene>
    <name evidence="2" type="ORF">UFOPK4057_00426</name>
</gene>
<keyword evidence="1" id="KW-0812">Transmembrane</keyword>
<evidence type="ECO:0000313" key="2">
    <source>
        <dbReference type="EMBL" id="CAB5003120.1"/>
    </source>
</evidence>
<accession>A0A6J7PC07</accession>
<organism evidence="2">
    <name type="scientific">freshwater metagenome</name>
    <dbReference type="NCBI Taxonomy" id="449393"/>
    <lineage>
        <taxon>unclassified sequences</taxon>
        <taxon>metagenomes</taxon>
        <taxon>ecological metagenomes</taxon>
    </lineage>
</organism>
<keyword evidence="1" id="KW-0472">Membrane</keyword>
<dbReference type="AlphaFoldDB" id="A0A6J7PC07"/>
<keyword evidence="1" id="KW-1133">Transmembrane helix</keyword>
<feature type="transmembrane region" description="Helical" evidence="1">
    <location>
        <begin position="36"/>
        <end position="56"/>
    </location>
</feature>
<proteinExistence type="predicted"/>
<dbReference type="EMBL" id="CAFBPC010000073">
    <property type="protein sequence ID" value="CAB5003120.1"/>
    <property type="molecule type" value="Genomic_DNA"/>
</dbReference>
<name>A0A6J7PC07_9ZZZZ</name>
<evidence type="ECO:0000256" key="1">
    <source>
        <dbReference type="SAM" id="Phobius"/>
    </source>
</evidence>
<protein>
    <submittedName>
        <fullName evidence="2">Unannotated protein</fullName>
    </submittedName>
</protein>
<sequence>MAVAVRPTTQRRPREAESQQPLLTLVPETGFTHWKIAVVAVCGLFAMLAIVTLNVAMAQQQMRLDRLNSDVYRARAHFEELRADRAQLQSPGHLMKEARAIGLVPAMATKTVNIPASIAAEVAATVGKIDADMTTHSESPLDKFGRLKAVVVGNP</sequence>